<accession>A0A9P5NU30</accession>
<reference evidence="3" key="1">
    <citation type="submission" date="2020-11" db="EMBL/GenBank/DDBJ databases">
        <authorList>
            <consortium name="DOE Joint Genome Institute"/>
            <person name="Ahrendt S."/>
            <person name="Riley R."/>
            <person name="Andreopoulos W."/>
            <person name="LaButti K."/>
            <person name="Pangilinan J."/>
            <person name="Ruiz-duenas F.J."/>
            <person name="Barrasa J.M."/>
            <person name="Sanchez-Garcia M."/>
            <person name="Camarero S."/>
            <person name="Miyauchi S."/>
            <person name="Serrano A."/>
            <person name="Linde D."/>
            <person name="Babiker R."/>
            <person name="Drula E."/>
            <person name="Ayuso-Fernandez I."/>
            <person name="Pacheco R."/>
            <person name="Padilla G."/>
            <person name="Ferreira P."/>
            <person name="Barriuso J."/>
            <person name="Kellner H."/>
            <person name="Castanera R."/>
            <person name="Alfaro M."/>
            <person name="Ramirez L."/>
            <person name="Pisabarro A.G."/>
            <person name="Kuo A."/>
            <person name="Tritt A."/>
            <person name="Lipzen A."/>
            <person name="He G."/>
            <person name="Yan M."/>
            <person name="Ng V."/>
            <person name="Cullen D."/>
            <person name="Martin F."/>
            <person name="Rosso M.-N."/>
            <person name="Henrissat B."/>
            <person name="Hibbett D."/>
            <person name="Martinez A.T."/>
            <person name="Grigoriev I.V."/>
        </authorList>
    </citation>
    <scope>NUCLEOTIDE SEQUENCE</scope>
    <source>
        <strain evidence="3">AH 44721</strain>
    </source>
</reference>
<evidence type="ECO:0000256" key="2">
    <source>
        <dbReference type="SAM" id="Phobius"/>
    </source>
</evidence>
<feature type="transmembrane region" description="Helical" evidence="2">
    <location>
        <begin position="203"/>
        <end position="228"/>
    </location>
</feature>
<keyword evidence="4" id="KW-1185">Reference proteome</keyword>
<comment type="caution">
    <text evidence="3">The sequence shown here is derived from an EMBL/GenBank/DDBJ whole genome shotgun (WGS) entry which is preliminary data.</text>
</comment>
<name>A0A9P5NU30_GYMJU</name>
<keyword evidence="2" id="KW-0472">Membrane</keyword>
<gene>
    <name evidence="3" type="ORF">CPB84DRAFT_616341</name>
</gene>
<keyword evidence="2" id="KW-0812">Transmembrane</keyword>
<feature type="region of interest" description="Disordered" evidence="1">
    <location>
        <begin position="120"/>
        <end position="170"/>
    </location>
</feature>
<evidence type="ECO:0000313" key="3">
    <source>
        <dbReference type="EMBL" id="KAF8905258.1"/>
    </source>
</evidence>
<feature type="compositionally biased region" description="Polar residues" evidence="1">
    <location>
        <begin position="133"/>
        <end position="144"/>
    </location>
</feature>
<sequence>MPPQDHSKAASGSSSDAQHHPGADISEGLGNMQIGRRGQSSRAPTYRVRWMPPSATTRTATVESVNAPDGQVAQPGAGSGPSVSRTRGLRSGRGTDVDQMSQTEVAGSTYTATDMHELASSSSGLDMNGSRGSGRTSNFASPAMSQSSSTYAASTSSSSPATSFSSTPQSAESPEAYIQSWHPYPQARSYSEQHSRVSRSFSSFQFCFLLVFLPLCSTINVTLIGTCLK</sequence>
<feature type="region of interest" description="Disordered" evidence="1">
    <location>
        <begin position="1"/>
        <end position="102"/>
    </location>
</feature>
<evidence type="ECO:0000256" key="1">
    <source>
        <dbReference type="SAM" id="MobiDB-lite"/>
    </source>
</evidence>
<feature type="compositionally biased region" description="Low complexity" evidence="1">
    <location>
        <begin position="145"/>
        <end position="170"/>
    </location>
</feature>
<dbReference type="Proteomes" id="UP000724874">
    <property type="component" value="Unassembled WGS sequence"/>
</dbReference>
<keyword evidence="2" id="KW-1133">Transmembrane helix</keyword>
<protein>
    <submittedName>
        <fullName evidence="3">Uncharacterized protein</fullName>
    </submittedName>
</protein>
<organism evidence="3 4">
    <name type="scientific">Gymnopilus junonius</name>
    <name type="common">Spectacular rustgill mushroom</name>
    <name type="synonym">Gymnopilus spectabilis subsp. junonius</name>
    <dbReference type="NCBI Taxonomy" id="109634"/>
    <lineage>
        <taxon>Eukaryota</taxon>
        <taxon>Fungi</taxon>
        <taxon>Dikarya</taxon>
        <taxon>Basidiomycota</taxon>
        <taxon>Agaricomycotina</taxon>
        <taxon>Agaricomycetes</taxon>
        <taxon>Agaricomycetidae</taxon>
        <taxon>Agaricales</taxon>
        <taxon>Agaricineae</taxon>
        <taxon>Hymenogastraceae</taxon>
        <taxon>Gymnopilus</taxon>
    </lineage>
</organism>
<evidence type="ECO:0000313" key="4">
    <source>
        <dbReference type="Proteomes" id="UP000724874"/>
    </source>
</evidence>
<proteinExistence type="predicted"/>
<dbReference type="AlphaFoldDB" id="A0A9P5NU30"/>
<feature type="compositionally biased region" description="Polar residues" evidence="1">
    <location>
        <begin position="54"/>
        <end position="64"/>
    </location>
</feature>
<dbReference type="EMBL" id="JADNYJ010000023">
    <property type="protein sequence ID" value="KAF8905258.1"/>
    <property type="molecule type" value="Genomic_DNA"/>
</dbReference>